<dbReference type="EMBL" id="CM008051">
    <property type="protein sequence ID" value="PAN36559.1"/>
    <property type="molecule type" value="Genomic_DNA"/>
</dbReference>
<dbReference type="Gramene" id="PAN36559">
    <property type="protein sequence ID" value="PAN36559"/>
    <property type="gene ID" value="PAHAL_6G292800"/>
</dbReference>
<dbReference type="AlphaFoldDB" id="A0A2S3I4I1"/>
<evidence type="ECO:0000313" key="1">
    <source>
        <dbReference type="EMBL" id="PAN36559.1"/>
    </source>
</evidence>
<accession>A0A2S3I4I1</accession>
<organism evidence="1">
    <name type="scientific">Panicum hallii</name>
    <dbReference type="NCBI Taxonomy" id="206008"/>
    <lineage>
        <taxon>Eukaryota</taxon>
        <taxon>Viridiplantae</taxon>
        <taxon>Streptophyta</taxon>
        <taxon>Embryophyta</taxon>
        <taxon>Tracheophyta</taxon>
        <taxon>Spermatophyta</taxon>
        <taxon>Magnoliopsida</taxon>
        <taxon>Liliopsida</taxon>
        <taxon>Poales</taxon>
        <taxon>Poaceae</taxon>
        <taxon>PACMAD clade</taxon>
        <taxon>Panicoideae</taxon>
        <taxon>Panicodae</taxon>
        <taxon>Paniceae</taxon>
        <taxon>Panicinae</taxon>
        <taxon>Panicum</taxon>
        <taxon>Panicum sect. Panicum</taxon>
    </lineage>
</organism>
<reference evidence="1" key="1">
    <citation type="submission" date="2018-04" db="EMBL/GenBank/DDBJ databases">
        <title>WGS assembly of Panicum hallii.</title>
        <authorList>
            <person name="Lovell J."/>
            <person name="Jenkins J."/>
            <person name="Lowry D."/>
            <person name="Mamidi S."/>
            <person name="Sreedasyam A."/>
            <person name="Weng X."/>
            <person name="Barry K."/>
            <person name="Bonette J."/>
            <person name="Campitelli B."/>
            <person name="Daum C."/>
            <person name="Gordon S."/>
            <person name="Gould B."/>
            <person name="Lipzen A."/>
            <person name="Macqueen A."/>
            <person name="Palacio-Mejia J."/>
            <person name="Plott C."/>
            <person name="Shakirov E."/>
            <person name="Shu S."/>
            <person name="Yoshinaga Y."/>
            <person name="Zane M."/>
            <person name="Rokhsar D."/>
            <person name="Grimwood J."/>
            <person name="Schmutz J."/>
            <person name="Juenger T."/>
        </authorList>
    </citation>
    <scope>NUCLEOTIDE SEQUENCE [LARGE SCALE GENOMIC DNA]</scope>
    <source>
        <strain evidence="1">FIL2</strain>
    </source>
</reference>
<gene>
    <name evidence="1" type="ORF">PAHAL_6G292800</name>
</gene>
<sequence length="139" mass="15484">MVVSIKRSRTCIEITNNPEIIYFIGTILLAECSYEATLPDGSVVPQVVDQFIVVEKGAFATFYIDRSAVNYNVNMINAVHFGDQEVSMFANVRVADFDKRQNIFFPGARVNALGGSIESTWQFTSPFDAPHICSLYACK</sequence>
<name>A0A2S3I4I1_9POAL</name>
<dbReference type="Proteomes" id="UP000243499">
    <property type="component" value="Chromosome 6"/>
</dbReference>
<protein>
    <submittedName>
        <fullName evidence="1">Uncharacterized protein</fullName>
    </submittedName>
</protein>
<proteinExistence type="predicted"/>